<dbReference type="AlphaFoldDB" id="A0A1N5V1H7"/>
<dbReference type="GeneID" id="55589077"/>
<proteinExistence type="predicted"/>
<evidence type="ECO:0000313" key="1">
    <source>
        <dbReference type="EMBL" id="SIM66972.1"/>
    </source>
</evidence>
<reference evidence="1 2" key="1">
    <citation type="submission" date="2016-04" db="EMBL/GenBank/DDBJ databases">
        <authorList>
            <person name="Evans L.H."/>
            <person name="Alamgir A."/>
            <person name="Owens N."/>
            <person name="Weber N.D."/>
            <person name="Virtaneva K."/>
            <person name="Barbian K."/>
            <person name="Babar A."/>
            <person name="Rosenke K."/>
        </authorList>
    </citation>
    <scope>NUCLEOTIDE SEQUENCE [LARGE SCALE GENOMIC DNA]</scope>
    <source>
        <strain evidence="2">S5(T) (JCM 30642 \VKM B-2941)</strain>
    </source>
</reference>
<protein>
    <submittedName>
        <fullName evidence="1">Uncharacterized protein</fullName>
    </submittedName>
</protein>
<dbReference type="RefSeq" id="WP_172399416.1">
    <property type="nucleotide sequence ID" value="NZ_LT671858.1"/>
</dbReference>
<accession>A0A1N5V1H7</accession>
<name>A0A1N5V1H7_9ARCH</name>
<sequence>MSKMIKCPKCEKIFKKPVFGRKRVGVGIGFTALGDYIKCKECNYEGIPSEFENKQQ</sequence>
<evidence type="ECO:0000313" key="2">
    <source>
        <dbReference type="Proteomes" id="UP000195607"/>
    </source>
</evidence>
<gene>
    <name evidence="1" type="ORF">CSP5_1199</name>
</gene>
<organism evidence="1 2">
    <name type="scientific">Cuniculiplasma divulgatum</name>
    <dbReference type="NCBI Taxonomy" id="1673428"/>
    <lineage>
        <taxon>Archaea</taxon>
        <taxon>Methanobacteriati</taxon>
        <taxon>Thermoplasmatota</taxon>
        <taxon>Thermoplasmata</taxon>
        <taxon>Thermoplasmatales</taxon>
        <taxon>Cuniculiplasmataceae</taxon>
        <taxon>Cuniculiplasma</taxon>
    </lineage>
</organism>
<dbReference type="Proteomes" id="UP000195607">
    <property type="component" value="Chromosome I"/>
</dbReference>
<dbReference type="EMBL" id="LT671858">
    <property type="protein sequence ID" value="SIM66972.1"/>
    <property type="molecule type" value="Genomic_DNA"/>
</dbReference>